<dbReference type="SUPFAM" id="SSF103657">
    <property type="entry name" value="BAR/IMD domain-like"/>
    <property type="match status" value="1"/>
</dbReference>
<evidence type="ECO:0000259" key="7">
    <source>
        <dbReference type="PROSITE" id="PS51717"/>
    </source>
</evidence>
<evidence type="ECO:0000256" key="2">
    <source>
        <dbReference type="ARBA" id="ARBA00022771"/>
    </source>
</evidence>
<dbReference type="PANTHER" id="PTHR14819">
    <property type="entry name" value="GTP-BINDING"/>
    <property type="match status" value="1"/>
</dbReference>
<dbReference type="Gene3D" id="3.10.100.10">
    <property type="entry name" value="Mannose-Binding Protein A, subunit A"/>
    <property type="match status" value="1"/>
</dbReference>
<dbReference type="GO" id="GO:0005525">
    <property type="term" value="F:GTP binding"/>
    <property type="evidence" value="ECO:0007669"/>
    <property type="project" value="InterPro"/>
</dbReference>
<dbReference type="SMART" id="SM00336">
    <property type="entry name" value="BBOX"/>
    <property type="match status" value="2"/>
</dbReference>
<evidence type="ECO:0000256" key="5">
    <source>
        <dbReference type="SAM" id="MobiDB-lite"/>
    </source>
</evidence>
<reference evidence="8 9" key="1">
    <citation type="submission" date="2019-01" db="EMBL/GenBank/DDBJ databases">
        <title>Genome Assembly of Collichthys lucidus.</title>
        <authorList>
            <person name="Cai M."/>
            <person name="Xiao S."/>
        </authorList>
    </citation>
    <scope>NUCLEOTIDE SEQUENCE [LARGE SCALE GENOMIC DNA]</scope>
    <source>
        <strain evidence="8">JT15FE1705JMU</strain>
        <tissue evidence="8">Muscle</tissue>
    </source>
</reference>
<dbReference type="CDD" id="cd00063">
    <property type="entry name" value="FN3"/>
    <property type="match status" value="3"/>
</dbReference>
<dbReference type="Gene3D" id="2.60.40.10">
    <property type="entry name" value="Immunoglobulins"/>
    <property type="match status" value="3"/>
</dbReference>
<dbReference type="InterPro" id="IPR013783">
    <property type="entry name" value="Ig-like_fold"/>
</dbReference>
<protein>
    <submittedName>
        <fullName evidence="8">Up-regulator of cell proliferation HBV X</fullName>
    </submittedName>
</protein>
<evidence type="ECO:0000256" key="1">
    <source>
        <dbReference type="ARBA" id="ARBA00006828"/>
    </source>
</evidence>
<feature type="domain" description="Fibronectin type-III" evidence="6">
    <location>
        <begin position="511"/>
        <end position="602"/>
    </location>
</feature>
<dbReference type="Pfam" id="PF00041">
    <property type="entry name" value="fn3"/>
    <property type="match status" value="3"/>
</dbReference>
<feature type="coiled-coil region" evidence="4">
    <location>
        <begin position="84"/>
        <end position="171"/>
    </location>
</feature>
<keyword evidence="2" id="KW-0479">Metal-binding</keyword>
<dbReference type="PROSITE" id="PS50853">
    <property type="entry name" value="FN3"/>
    <property type="match status" value="2"/>
</dbReference>
<keyword evidence="2" id="KW-0863">Zinc-finger</keyword>
<dbReference type="PANTHER" id="PTHR14819:SF9">
    <property type="entry name" value="UP-REGULATOR OF CELL PROLIFERATION-LIKE"/>
    <property type="match status" value="1"/>
</dbReference>
<evidence type="ECO:0000313" key="9">
    <source>
        <dbReference type="Proteomes" id="UP000298787"/>
    </source>
</evidence>
<dbReference type="Gene3D" id="1.20.5.400">
    <property type="match status" value="1"/>
</dbReference>
<gene>
    <name evidence="8" type="ORF">D9C73_003289</name>
</gene>
<feature type="domain" description="Fibronectin type-III" evidence="6">
    <location>
        <begin position="603"/>
        <end position="699"/>
    </location>
</feature>
<dbReference type="Pfam" id="PF00643">
    <property type="entry name" value="zf-B_box"/>
    <property type="match status" value="1"/>
</dbReference>
<dbReference type="Pfam" id="PF25496">
    <property type="entry name" value="URGCP"/>
    <property type="match status" value="1"/>
</dbReference>
<dbReference type="InterPro" id="IPR052986">
    <property type="entry name" value="VLIG_GTPase"/>
</dbReference>
<dbReference type="Pfam" id="PF25683">
    <property type="entry name" value="URGCP_GTPase"/>
    <property type="match status" value="1"/>
</dbReference>
<sequence>MDQSKRPKKHQVPILENEEKKQRRNGPKIKLLQISVSDISAHAAHAKMAVEYHSSTAKNMDSKIGYEQFFEDSIKLRYSDQKIERDQQNNLKAVIKEKETVQENLKTPETNYSKRYDSVVKRRNELQASYDSVTKDRDNLQNKYNNATRARDQLQKDYNTMIKTVEHLQDRYNYSSNEKDKLESSHQNLTISKDTLEATYNALNFVNSLYTTDKEVWIGLTDDGVEGNWKWVDGTPLDRSVFILISMSPYPAGSGVKASPTALMGGTRTVWSSGAVRHGLATGMMSLVTSMNIISVRCSFPVQRGLELRPYWPMSGADYYHARSEIRGFDDFISRSELQGFDDSLSGVTSSSSKGQQETANDDYFSYRSKSPQGIGFGQGGTVQCDICGKKTAMKTCLTCNASYCEKHFRPHYKVKALSRHKFIDVSEEVERKRCQHDRSLRYFCRTDLMPICRTCVKGIHKGHDIISQKTEYAPSQVSGGDDYQNPEWPETEIPPPEGPLPGMTPPKVPPPGEIKFLSVEQNSVSLSWECPKRLKKRSKSFRVEWSSSTEVEDHVVIKDVCHATITNLKPGQRYCFSVATEDEDGSLSEKVTASVSTVMPPPGKIKFLSTEPNSVVLSWEWPKGLTGPMSFRVEWSASRKKWSSSTEVDEYLVIKDVCTVTISKLKPGQKYQFSVTTEDEDGNSSERVTASVSTVVPAPQNLTVESLGGTTVSLKWRKGENMEEIPHKFLITVERPGAERLPMYTEDCHKIFRDLQPDTKYRFYVSTMLNDQYSEAVSATLNTESLLRELLSRIGLQDQYDKLTLSNVMEINQNDTSENKIETSHSEAFLKKLMMLNANARDVRCVPCDEYTDKNKTINPMDLITALILCSDSFLQQNIVSKMALCQFAVPLLLPNCETKEVTLMLWSMREIVRNVTPSNQARRLRCEERIVFSNIPLVSFVRLGKAVLSKSQILNKLFSNTDTFLHRNMVCGEVARKISNGLVEISWYLPCGKSNVDKFNEPLAVANLRGDIKTFDKQFKFLCQTSAVIYIFCDESETDYFKHLKSKDVKGNVILISSFQEKSFTLKMMTMEPQLKITDITQPKKTDAELTKALNESISRMLENCPSKVSVENLVDTACLYGFLVDENSDYCKSARENANAITKRVRNTSEFKEKQLIYQGHIWKVISWLETECWRLRRAGNRNTEDYRTYLMRKEKGHRRSQQQFEMTAAISSFFHGVSSEVQRYYFLKWLEMDLDNLSREELSVLKDRYKELSQTFPQDYEKIVEIDKQISVQSLCLDHFFRECGQLYECVDCLPEHSRQRKNIQQLPALCAQMLLDGFPLELVDGDVANIPMKWITEVLTQLHYILQSSSRLKVITIIGAENSGKSTLLNTMFGVRFAVSKGRCTRGAFIQVITVNKDISEELGCDCIIIIDTEGLKLHQLVQDDHSHERDMEVASLAVALSDATIVSIFKDTSSEQDILEKVLHAFTKSKDVGTKPLCHFVHSNMSDMERTRGRRTGQDLMEELNQIIQKDTSMKLANVTKISDVMEFDPDTCSRDIPPLWDGTPPMAHFSVEYSETAHALKKQLIEDLKRCKERGDLTHFTRKVESFWKAL</sequence>
<dbReference type="EMBL" id="CM014080">
    <property type="protein sequence ID" value="TKS69225.1"/>
    <property type="molecule type" value="Genomic_DNA"/>
</dbReference>
<keyword evidence="3" id="KW-0862">Zinc</keyword>
<dbReference type="Gene3D" id="3.30.160.60">
    <property type="entry name" value="Classic Zinc Finger"/>
    <property type="match status" value="1"/>
</dbReference>
<evidence type="ECO:0000256" key="3">
    <source>
        <dbReference type="ARBA" id="ARBA00022833"/>
    </source>
</evidence>
<feature type="domain" description="VLIG-type G" evidence="7">
    <location>
        <begin position="1354"/>
        <end position="1595"/>
    </location>
</feature>
<dbReference type="CDD" id="cd19769">
    <property type="entry name" value="Bbox2_TRIM16-like"/>
    <property type="match status" value="1"/>
</dbReference>
<dbReference type="Gene3D" id="4.10.830.40">
    <property type="match status" value="1"/>
</dbReference>
<evidence type="ECO:0000313" key="8">
    <source>
        <dbReference type="EMBL" id="TKS69225.1"/>
    </source>
</evidence>
<dbReference type="InterPro" id="IPR003961">
    <property type="entry name" value="FN3_dom"/>
</dbReference>
<dbReference type="STRING" id="240159.A0A4U5U8A7"/>
<organism evidence="8 9">
    <name type="scientific">Collichthys lucidus</name>
    <name type="common">Big head croaker</name>
    <name type="synonym">Sciaena lucida</name>
    <dbReference type="NCBI Taxonomy" id="240159"/>
    <lineage>
        <taxon>Eukaryota</taxon>
        <taxon>Metazoa</taxon>
        <taxon>Chordata</taxon>
        <taxon>Craniata</taxon>
        <taxon>Vertebrata</taxon>
        <taxon>Euteleostomi</taxon>
        <taxon>Actinopterygii</taxon>
        <taxon>Neopterygii</taxon>
        <taxon>Teleostei</taxon>
        <taxon>Neoteleostei</taxon>
        <taxon>Acanthomorphata</taxon>
        <taxon>Eupercaria</taxon>
        <taxon>Sciaenidae</taxon>
        <taxon>Collichthys</taxon>
    </lineage>
</organism>
<dbReference type="GO" id="GO:0008270">
    <property type="term" value="F:zinc ion binding"/>
    <property type="evidence" value="ECO:0007669"/>
    <property type="project" value="UniProtKB-KW"/>
</dbReference>
<keyword evidence="9" id="KW-1185">Reference proteome</keyword>
<proteinExistence type="inferred from homology"/>
<keyword evidence="4" id="KW-0175">Coiled coil</keyword>
<evidence type="ECO:0000259" key="6">
    <source>
        <dbReference type="PROSITE" id="PS50853"/>
    </source>
</evidence>
<feature type="region of interest" description="Disordered" evidence="5">
    <location>
        <begin position="472"/>
        <end position="499"/>
    </location>
</feature>
<dbReference type="InterPro" id="IPR016186">
    <property type="entry name" value="C-type_lectin-like/link_sf"/>
</dbReference>
<dbReference type="InterPro" id="IPR027267">
    <property type="entry name" value="AH/BAR_dom_sf"/>
</dbReference>
<name>A0A4U5U8A7_COLLU</name>
<dbReference type="InterPro" id="IPR016187">
    <property type="entry name" value="CTDL_fold"/>
</dbReference>
<dbReference type="SUPFAM" id="SSF56436">
    <property type="entry name" value="C-type lectin-like"/>
    <property type="match status" value="1"/>
</dbReference>
<dbReference type="CDD" id="cd19802">
    <property type="entry name" value="Bbox1_TRIM8-like"/>
    <property type="match status" value="1"/>
</dbReference>
<dbReference type="SUPFAM" id="SSF49265">
    <property type="entry name" value="Fibronectin type III"/>
    <property type="match status" value="2"/>
</dbReference>
<dbReference type="InterPro" id="IPR027417">
    <property type="entry name" value="P-loop_NTPase"/>
</dbReference>
<dbReference type="InterPro" id="IPR036116">
    <property type="entry name" value="FN3_sf"/>
</dbReference>
<accession>A0A4U5U8A7</accession>
<dbReference type="InterPro" id="IPR030383">
    <property type="entry name" value="G_VLIG_dom"/>
</dbReference>
<dbReference type="SMART" id="SM00060">
    <property type="entry name" value="FN3"/>
    <property type="match status" value="3"/>
</dbReference>
<comment type="similarity">
    <text evidence="1">Belongs to the TRAFAC class dynamin-like GTPase superfamily. Very large inducible GTPase (VLIG) family.</text>
</comment>
<dbReference type="PROSITE" id="PS51717">
    <property type="entry name" value="G_VLIG"/>
    <property type="match status" value="1"/>
</dbReference>
<dbReference type="Gene3D" id="3.40.50.300">
    <property type="entry name" value="P-loop containing nucleotide triphosphate hydrolases"/>
    <property type="match status" value="1"/>
</dbReference>
<dbReference type="InterPro" id="IPR057365">
    <property type="entry name" value="URGCP"/>
</dbReference>
<feature type="compositionally biased region" description="Basic residues" evidence="5">
    <location>
        <begin position="1"/>
        <end position="11"/>
    </location>
</feature>
<dbReference type="Proteomes" id="UP000298787">
    <property type="component" value="Chromosome 3"/>
</dbReference>
<feature type="region of interest" description="Disordered" evidence="5">
    <location>
        <begin position="1"/>
        <end position="26"/>
    </location>
</feature>
<evidence type="ECO:0000256" key="4">
    <source>
        <dbReference type="SAM" id="Coils"/>
    </source>
</evidence>
<dbReference type="SUPFAM" id="SSF52540">
    <property type="entry name" value="P-loop containing nucleoside triphosphate hydrolases"/>
    <property type="match status" value="1"/>
</dbReference>
<dbReference type="InterPro" id="IPR000315">
    <property type="entry name" value="Znf_B-box"/>
</dbReference>
<dbReference type="SUPFAM" id="SSF57845">
    <property type="entry name" value="B-box zinc-binding domain"/>
    <property type="match status" value="1"/>
</dbReference>